<name>A7SH95_NEMVE</name>
<dbReference type="eggNOG" id="KOG1215">
    <property type="taxonomic scope" value="Eukaryota"/>
</dbReference>
<gene>
    <name evidence="2" type="ORF">NEMVEDRAFT_v1g24848</name>
</gene>
<dbReference type="PANTHER" id="PTHR46513">
    <property type="entry name" value="VITELLOGENIN RECEPTOR-LIKE PROTEIN-RELATED-RELATED"/>
    <property type="match status" value="1"/>
</dbReference>
<accession>A7SH95</accession>
<dbReference type="PhylomeDB" id="A7SH95"/>
<dbReference type="Pfam" id="PF00058">
    <property type="entry name" value="Ldl_recept_b"/>
    <property type="match status" value="2"/>
</dbReference>
<proteinExistence type="predicted"/>
<evidence type="ECO:0000313" key="2">
    <source>
        <dbReference type="EMBL" id="EDO36940.1"/>
    </source>
</evidence>
<dbReference type="InterPro" id="IPR050778">
    <property type="entry name" value="Cueball_EGF_LRP_Nidogen"/>
</dbReference>
<dbReference type="STRING" id="45351.A7SH95"/>
<organism evidence="2 3">
    <name type="scientific">Nematostella vectensis</name>
    <name type="common">Starlet sea anemone</name>
    <dbReference type="NCBI Taxonomy" id="45351"/>
    <lineage>
        <taxon>Eukaryota</taxon>
        <taxon>Metazoa</taxon>
        <taxon>Cnidaria</taxon>
        <taxon>Anthozoa</taxon>
        <taxon>Hexacorallia</taxon>
        <taxon>Actiniaria</taxon>
        <taxon>Edwardsiidae</taxon>
        <taxon>Nematostella</taxon>
    </lineage>
</organism>
<evidence type="ECO:0000313" key="3">
    <source>
        <dbReference type="Proteomes" id="UP000001593"/>
    </source>
</evidence>
<dbReference type="InParanoid" id="A7SH95"/>
<feature type="repeat" description="LDL-receptor class B" evidence="1">
    <location>
        <begin position="101"/>
        <end position="126"/>
    </location>
</feature>
<feature type="repeat" description="LDL-receptor class B" evidence="1">
    <location>
        <begin position="54"/>
        <end position="100"/>
    </location>
</feature>
<dbReference type="SMART" id="SM00135">
    <property type="entry name" value="LY"/>
    <property type="match status" value="3"/>
</dbReference>
<feature type="non-terminal residue" evidence="2">
    <location>
        <position position="126"/>
    </location>
</feature>
<evidence type="ECO:0000256" key="1">
    <source>
        <dbReference type="PROSITE-ProRule" id="PRU00461"/>
    </source>
</evidence>
<dbReference type="KEGG" id="nve:5508415"/>
<sequence length="126" mass="14189">VRGLAVDWESSLLYFTDYFYEEIGIVTYDGKRNKTLITAGVANPHGIAVDPSSGYMFWTDWGNKARIQRASLSGHNQTTLVDLQSSTQNYPHGIALDLTARRVYWIESATDQILSVDYDGHNERSV</sequence>
<keyword evidence="3" id="KW-1185">Reference proteome</keyword>
<dbReference type="PROSITE" id="PS51120">
    <property type="entry name" value="LDLRB"/>
    <property type="match status" value="3"/>
</dbReference>
<feature type="non-terminal residue" evidence="2">
    <location>
        <position position="1"/>
    </location>
</feature>
<feature type="repeat" description="LDL-receptor class B" evidence="1">
    <location>
        <begin position="11"/>
        <end position="53"/>
    </location>
</feature>
<dbReference type="OMA" id="ARRVYWI"/>
<dbReference type="PANTHER" id="PTHR46513:SF13">
    <property type="entry name" value="EGF-LIKE DOMAIN-CONTAINING PROTEIN"/>
    <property type="match status" value="1"/>
</dbReference>
<dbReference type="AlphaFoldDB" id="A7SH95"/>
<dbReference type="EMBL" id="DS469658">
    <property type="protein sequence ID" value="EDO36940.1"/>
    <property type="molecule type" value="Genomic_DNA"/>
</dbReference>
<dbReference type="SUPFAM" id="SSF63825">
    <property type="entry name" value="YWTD domain"/>
    <property type="match status" value="1"/>
</dbReference>
<protein>
    <submittedName>
        <fullName evidence="2">Uncharacterized protein</fullName>
    </submittedName>
</protein>
<dbReference type="HOGENOM" id="CLU_008163_5_2_1"/>
<dbReference type="Proteomes" id="UP000001593">
    <property type="component" value="Unassembled WGS sequence"/>
</dbReference>
<dbReference type="InterPro" id="IPR000033">
    <property type="entry name" value="LDLR_classB_rpt"/>
</dbReference>
<dbReference type="InterPro" id="IPR011042">
    <property type="entry name" value="6-blade_b-propeller_TolB-like"/>
</dbReference>
<dbReference type="Gene3D" id="2.120.10.30">
    <property type="entry name" value="TolB, C-terminal domain"/>
    <property type="match status" value="1"/>
</dbReference>
<reference evidence="2 3" key="1">
    <citation type="journal article" date="2007" name="Science">
        <title>Sea anemone genome reveals ancestral eumetazoan gene repertoire and genomic organization.</title>
        <authorList>
            <person name="Putnam N.H."/>
            <person name="Srivastava M."/>
            <person name="Hellsten U."/>
            <person name="Dirks B."/>
            <person name="Chapman J."/>
            <person name="Salamov A."/>
            <person name="Terry A."/>
            <person name="Shapiro H."/>
            <person name="Lindquist E."/>
            <person name="Kapitonov V.V."/>
            <person name="Jurka J."/>
            <person name="Genikhovich G."/>
            <person name="Grigoriev I.V."/>
            <person name="Lucas S.M."/>
            <person name="Steele R.E."/>
            <person name="Finnerty J.R."/>
            <person name="Technau U."/>
            <person name="Martindale M.Q."/>
            <person name="Rokhsar D.S."/>
        </authorList>
    </citation>
    <scope>NUCLEOTIDE SEQUENCE [LARGE SCALE GENOMIC DNA]</scope>
    <source>
        <strain evidence="3">CH2 X CH6</strain>
    </source>
</reference>